<dbReference type="SUPFAM" id="SSF48230">
    <property type="entry name" value="Chondroitin AC/alginate lyase"/>
    <property type="match status" value="1"/>
</dbReference>
<feature type="domain" description="Endo-acting ulvan lyase C-terminal" evidence="1">
    <location>
        <begin position="834"/>
        <end position="906"/>
    </location>
</feature>
<dbReference type="Gene3D" id="1.50.10.100">
    <property type="entry name" value="Chondroitin AC/alginate lyase"/>
    <property type="match status" value="1"/>
</dbReference>
<dbReference type="InterPro" id="IPR058848">
    <property type="entry name" value="Ulvan_lyase_C"/>
</dbReference>
<dbReference type="AlphaFoldDB" id="A0A1G6FZX9"/>
<dbReference type="EMBL" id="FMYE01000001">
    <property type="protein sequence ID" value="SDB75201.1"/>
    <property type="molecule type" value="Genomic_DNA"/>
</dbReference>
<evidence type="ECO:0000313" key="3">
    <source>
        <dbReference type="Proteomes" id="UP000183670"/>
    </source>
</evidence>
<name>A0A1G6FZX9_BACOV</name>
<dbReference type="RefSeq" id="WP_254780775.1">
    <property type="nucleotide sequence ID" value="NZ_FMYE01000001.1"/>
</dbReference>
<sequence length="934" mass="106568">MVHIRNKYFYLFSIFLLLDVWMAFAQSAISEKDFRTNTHPRVFVTMDDKQAIQAKIESVNWARDIYEALKADVDPIIAMHQDNPGYVVSRMQMHWEPGKRYTHFYTEGNYVIRREGNAQYPTVRVTYGRAASNSVPLAPLDKIIPYGDGSLTKPASTNLGIVKLTESSNNKLSDLGNETPYDTVPFTKTGLGTETVNRAFIQLAWKSSILYYLTEDKKYAKLAADILWNFVRGAAQQEQLNPGWEQNHKEGSFNGYLSFETLGDTRHFATLPLAYDMIYDYLRQEYFDSEQFVKGIDGEMWAPPHPEGKEWALGCFEKMFKRLIENKLNRGGGLKGNWNMNEQQSAMLYALALDEDFTYQDGKGRAYYVNKLVYGPTTEHHGAYLDALRANISPNTGLWPEAPGGYGQGSIGQLVRFGFIYYKNGLDFLSKDPLLSKASSSMTQMLFPNGYVTNFGDATYATMNTEQLELMMAYWHDKKDSLQERKCAEWMKYAPQRNLHNEFYYALFFYLPEIPRTDSAPQLARTSYSETYSLVFGRNNAPDPKDALAFTLMGFGKDTGHRQPNGMNMELYGRGHILAPDQGVGQDYWGADTHEYKINVAGHNTVSPNGKGADNNMPQNLEIVHAEPVVIDGKAPDYEVSPYHQYVDVVNHFHTSEIKAEQRRMLSIIRTSPHTGYYVDIFRSDVTDGEDRYHDYIYHNMGTGSEFFLSSGQPMPMSASPLDSLSGKGYSYFTTLGSCENPDNFYVDYHLGIDDTHMRMFVPTGKGRTVYQLNSLFNHRYYEPSLRMLPVPALLIRQKSEAWDHPFIALYEPYGNGAKSQIRSVYTSKTPKQKGVAKLSVEYFKKDKMDHIIHSVNEKTEAKYMGIRFMGTYCVATMEKGRLVSLYIGNGYSFSMDGLEVALGEGKPFDAWLEWRDGEWICHSREAVKIKMMK</sequence>
<dbReference type="Proteomes" id="UP000183670">
    <property type="component" value="Unassembled WGS sequence"/>
</dbReference>
<dbReference type="Pfam" id="PF26374">
    <property type="entry name" value="Ulvan_lyaseC"/>
    <property type="match status" value="1"/>
</dbReference>
<gene>
    <name evidence="2" type="ORF">SAMN05192581_100189</name>
</gene>
<accession>A0A1G6FZX9</accession>
<evidence type="ECO:0000313" key="2">
    <source>
        <dbReference type="EMBL" id="SDB75201.1"/>
    </source>
</evidence>
<dbReference type="InterPro" id="IPR008929">
    <property type="entry name" value="Chondroitin_lyas"/>
</dbReference>
<proteinExistence type="predicted"/>
<organism evidence="2 3">
    <name type="scientific">Bacteroides ovatus</name>
    <dbReference type="NCBI Taxonomy" id="28116"/>
    <lineage>
        <taxon>Bacteria</taxon>
        <taxon>Pseudomonadati</taxon>
        <taxon>Bacteroidota</taxon>
        <taxon>Bacteroidia</taxon>
        <taxon>Bacteroidales</taxon>
        <taxon>Bacteroidaceae</taxon>
        <taxon>Bacteroides</taxon>
    </lineage>
</organism>
<dbReference type="Gene3D" id="2.70.98.70">
    <property type="match status" value="1"/>
</dbReference>
<reference evidence="2 3" key="1">
    <citation type="submission" date="2016-10" db="EMBL/GenBank/DDBJ databases">
        <authorList>
            <person name="de Groot N.N."/>
        </authorList>
    </citation>
    <scope>NUCLEOTIDE SEQUENCE [LARGE SCALE GENOMIC DNA]</scope>
    <source>
        <strain evidence="2 3">NLAE-zl-C500</strain>
    </source>
</reference>
<evidence type="ECO:0000259" key="1">
    <source>
        <dbReference type="Pfam" id="PF26374"/>
    </source>
</evidence>
<protein>
    <recommendedName>
        <fullName evidence="1">Endo-acting ulvan lyase C-terminal domain-containing protein</fullName>
    </recommendedName>
</protein>